<feature type="region of interest" description="Disordered" evidence="1">
    <location>
        <begin position="340"/>
        <end position="384"/>
    </location>
</feature>
<keyword evidence="3" id="KW-1185">Reference proteome</keyword>
<comment type="caution">
    <text evidence="2">The sequence shown here is derived from an EMBL/GenBank/DDBJ whole genome shotgun (WGS) entry which is preliminary data.</text>
</comment>
<evidence type="ECO:0000313" key="3">
    <source>
        <dbReference type="Proteomes" id="UP001472677"/>
    </source>
</evidence>
<evidence type="ECO:0000313" key="2">
    <source>
        <dbReference type="EMBL" id="KAK8534688.1"/>
    </source>
</evidence>
<evidence type="ECO:0000256" key="1">
    <source>
        <dbReference type="SAM" id="MobiDB-lite"/>
    </source>
</evidence>
<name>A0ABR2DBI8_9ROSI</name>
<reference evidence="2 3" key="1">
    <citation type="journal article" date="2024" name="G3 (Bethesda)">
        <title>Genome assembly of Hibiscus sabdariffa L. provides insights into metabolisms of medicinal natural products.</title>
        <authorList>
            <person name="Kim T."/>
        </authorList>
    </citation>
    <scope>NUCLEOTIDE SEQUENCE [LARGE SCALE GENOMIC DNA]</scope>
    <source>
        <strain evidence="2">TK-2024</strain>
        <tissue evidence="2">Old leaves</tissue>
    </source>
</reference>
<dbReference type="Proteomes" id="UP001472677">
    <property type="component" value="Unassembled WGS sequence"/>
</dbReference>
<feature type="compositionally biased region" description="Low complexity" evidence="1">
    <location>
        <begin position="351"/>
        <end position="360"/>
    </location>
</feature>
<proteinExistence type="predicted"/>
<organism evidence="2 3">
    <name type="scientific">Hibiscus sabdariffa</name>
    <name type="common">roselle</name>
    <dbReference type="NCBI Taxonomy" id="183260"/>
    <lineage>
        <taxon>Eukaryota</taxon>
        <taxon>Viridiplantae</taxon>
        <taxon>Streptophyta</taxon>
        <taxon>Embryophyta</taxon>
        <taxon>Tracheophyta</taxon>
        <taxon>Spermatophyta</taxon>
        <taxon>Magnoliopsida</taxon>
        <taxon>eudicotyledons</taxon>
        <taxon>Gunneridae</taxon>
        <taxon>Pentapetalae</taxon>
        <taxon>rosids</taxon>
        <taxon>malvids</taxon>
        <taxon>Malvales</taxon>
        <taxon>Malvaceae</taxon>
        <taxon>Malvoideae</taxon>
        <taxon>Hibiscus</taxon>
    </lineage>
</organism>
<accession>A0ABR2DBI8</accession>
<dbReference type="EMBL" id="JBBPBM010000031">
    <property type="protein sequence ID" value="KAK8534688.1"/>
    <property type="molecule type" value="Genomic_DNA"/>
</dbReference>
<sequence length="384" mass="41535">MVVCILCVVHVEGPVGAALRLGAIRGGASFVWLASCPRDSLGSPRLEAELPPLRLGFHSASESRPIDLGLGHPWRFLSMLHSPWLGMALSVRGLFPASVALHAWCIGPLSYTDYGCAGRCPGCCFGPLVCTVYGRLGRGPGCCLGPPTIPLPVVLVHVCTLAQPSWQALGCAHIVAHCAAPKVLCCRGQDACSLDWLRALLRPFRGLCATLWPSRVHRLWAPWTWPWMLPWPPNNSVACCTSSRLYISPTILAGPWLRSHRCTLCSAQGALLPRPGCLLPRLAACFAKALPWPVRHSLAWCASHPWAGYNGPLPCAASLLSLDFVSFLYQVNFFKRHASHSDPTKVKRPRPSSSASRIPSVPKAGMSSANNSSAETARQSHREK</sequence>
<protein>
    <submittedName>
        <fullName evidence="2">Uncharacterized protein</fullName>
    </submittedName>
</protein>
<feature type="compositionally biased region" description="Polar residues" evidence="1">
    <location>
        <begin position="367"/>
        <end position="377"/>
    </location>
</feature>
<gene>
    <name evidence="2" type="ORF">V6N12_057332</name>
</gene>